<organism evidence="1 2">
    <name type="scientific">Streptomyces guryensis</name>
    <dbReference type="NCBI Taxonomy" id="2886947"/>
    <lineage>
        <taxon>Bacteria</taxon>
        <taxon>Bacillati</taxon>
        <taxon>Actinomycetota</taxon>
        <taxon>Actinomycetes</taxon>
        <taxon>Kitasatosporales</taxon>
        <taxon>Streptomycetaceae</taxon>
        <taxon>Streptomyces</taxon>
    </lineage>
</organism>
<reference evidence="1" key="1">
    <citation type="submission" date="2021-12" db="EMBL/GenBank/DDBJ databases">
        <authorList>
            <person name="Lee J.-H."/>
            <person name="Kim S.-B."/>
        </authorList>
    </citation>
    <scope>NUCLEOTIDE SEQUENCE</scope>
    <source>
        <strain evidence="1">NR30</strain>
    </source>
</reference>
<name>A0A9Q3ZAK0_9ACTN</name>
<comment type="caution">
    <text evidence="1">The sequence shown here is derived from an EMBL/GenBank/DDBJ whole genome shotgun (WGS) entry which is preliminary data.</text>
</comment>
<evidence type="ECO:0000313" key="2">
    <source>
        <dbReference type="Proteomes" id="UP001108029"/>
    </source>
</evidence>
<evidence type="ECO:0000313" key="1">
    <source>
        <dbReference type="EMBL" id="MCD9875430.1"/>
    </source>
</evidence>
<gene>
    <name evidence="1" type="ORF">LJ657_17510</name>
</gene>
<accession>A0A9Q3ZAK0</accession>
<dbReference type="AlphaFoldDB" id="A0A9Q3ZAK0"/>
<dbReference type="RefSeq" id="WP_232649537.1">
    <property type="nucleotide sequence ID" value="NZ_JAJSBI010000007.1"/>
</dbReference>
<protein>
    <submittedName>
        <fullName evidence="1">Uncharacterized protein</fullName>
    </submittedName>
</protein>
<keyword evidence="2" id="KW-1185">Reference proteome</keyword>
<sequence>MTEVGELLDGLGQCLLQCLDAGRRPACGPGLPLRLIEVITVSVVGDEGA</sequence>
<dbReference type="EMBL" id="JAJSBI010000007">
    <property type="protein sequence ID" value="MCD9875430.1"/>
    <property type="molecule type" value="Genomic_DNA"/>
</dbReference>
<proteinExistence type="predicted"/>
<dbReference type="Proteomes" id="UP001108029">
    <property type="component" value="Unassembled WGS sequence"/>
</dbReference>